<feature type="region of interest" description="Disordered" evidence="1">
    <location>
        <begin position="1"/>
        <end position="26"/>
    </location>
</feature>
<evidence type="ECO:0000256" key="1">
    <source>
        <dbReference type="SAM" id="MobiDB-lite"/>
    </source>
</evidence>
<evidence type="ECO:0000313" key="4">
    <source>
        <dbReference type="Proteomes" id="UP000030742"/>
    </source>
</evidence>
<evidence type="ECO:0000313" key="3">
    <source>
        <dbReference type="EMBL" id="ERL95505.1"/>
    </source>
</evidence>
<feature type="region of interest" description="Disordered" evidence="1">
    <location>
        <begin position="354"/>
        <end position="379"/>
    </location>
</feature>
<gene>
    <name evidence="3" type="ORF">D910_12767</name>
</gene>
<name>U4UYU7_DENPD</name>
<dbReference type="Proteomes" id="UP000030742">
    <property type="component" value="Unassembled WGS sequence"/>
</dbReference>
<proteinExistence type="predicted"/>
<feature type="transmembrane region" description="Helical" evidence="2">
    <location>
        <begin position="44"/>
        <end position="63"/>
    </location>
</feature>
<dbReference type="EMBL" id="KB632431">
    <property type="protein sequence ID" value="ERL95505.1"/>
    <property type="molecule type" value="Genomic_DNA"/>
</dbReference>
<feature type="compositionally biased region" description="Low complexity" evidence="1">
    <location>
        <begin position="370"/>
        <end position="379"/>
    </location>
</feature>
<keyword evidence="2" id="KW-1133">Transmembrane helix</keyword>
<reference evidence="3 4" key="1">
    <citation type="journal article" date="2013" name="Genome Biol.">
        <title>Draft genome of the mountain pine beetle, Dendroctonus ponderosae Hopkins, a major forest pest.</title>
        <authorList>
            <person name="Keeling C.I."/>
            <person name="Yuen M.M."/>
            <person name="Liao N.Y."/>
            <person name="Docking T.R."/>
            <person name="Chan S.K."/>
            <person name="Taylor G.A."/>
            <person name="Palmquist D.L."/>
            <person name="Jackman S.D."/>
            <person name="Nguyen A."/>
            <person name="Li M."/>
            <person name="Henderson H."/>
            <person name="Janes J.K."/>
            <person name="Zhao Y."/>
            <person name="Pandoh P."/>
            <person name="Moore R."/>
            <person name="Sperling F.A."/>
            <person name="Huber D.P."/>
            <person name="Birol I."/>
            <person name="Jones S.J."/>
            <person name="Bohlmann J."/>
        </authorList>
    </citation>
    <scope>NUCLEOTIDE SEQUENCE</scope>
</reference>
<keyword evidence="2" id="KW-0472">Membrane</keyword>
<dbReference type="AlphaFoldDB" id="U4UYU7"/>
<evidence type="ECO:0000256" key="2">
    <source>
        <dbReference type="SAM" id="Phobius"/>
    </source>
</evidence>
<dbReference type="STRING" id="77166.U4UYU7"/>
<keyword evidence="2" id="KW-0812">Transmembrane</keyword>
<accession>U4UYU7</accession>
<dbReference type="OrthoDB" id="8189004at2759"/>
<sequence length="415" mass="45182">MAGEPNGSSQQESNITSTTAKSILSSSTTDPREYYKTYDVMTGVRIAATLGSFFGLMVLLVLYKSKSKTEKALEDPNFTAAAVAEVEEEERQIQLALEANAYEQLNPNPRRSSRKSLDMSMGSQARRTSRRFSSVAGNFENLASGYSSLIEPSLKASLRLPCFIDEDSLPEDGASIYDEVYFNSNLDVPRRPSNITCSSSGSSYLERRDSAVTLGIPVLPAHKYKSSRRQSSPVPEIYDFYYPIDILVTQPTPGGSPCGSDRALYDRAVDQPNLKPRLAPLASISSCNSSLGTDYPEECEGLSYVCDTYPDEDENTENGVDPFDTDSDVNSEEGACYDKRTTVCVVSNESSPTITNASKRASLEPAIPGSSRTSKSSSTLFEGGLPQISVADVHRLSASSSKIDKKCSWAQETLF</sequence>
<organism evidence="3 4">
    <name type="scientific">Dendroctonus ponderosae</name>
    <name type="common">Mountain pine beetle</name>
    <dbReference type="NCBI Taxonomy" id="77166"/>
    <lineage>
        <taxon>Eukaryota</taxon>
        <taxon>Metazoa</taxon>
        <taxon>Ecdysozoa</taxon>
        <taxon>Arthropoda</taxon>
        <taxon>Hexapoda</taxon>
        <taxon>Insecta</taxon>
        <taxon>Pterygota</taxon>
        <taxon>Neoptera</taxon>
        <taxon>Endopterygota</taxon>
        <taxon>Coleoptera</taxon>
        <taxon>Polyphaga</taxon>
        <taxon>Cucujiformia</taxon>
        <taxon>Curculionidae</taxon>
        <taxon>Scolytinae</taxon>
        <taxon>Dendroctonus</taxon>
    </lineage>
</organism>
<protein>
    <submittedName>
        <fullName evidence="3">Uncharacterized protein</fullName>
    </submittedName>
</protein>